<dbReference type="PANTHER" id="PTHR30252:SF4">
    <property type="entry name" value="CARBON STARVATION"/>
    <property type="match status" value="1"/>
</dbReference>
<feature type="transmembrane region" description="Helical" evidence="6">
    <location>
        <begin position="450"/>
        <end position="470"/>
    </location>
</feature>
<feature type="transmembrane region" description="Helical" evidence="6">
    <location>
        <begin position="185"/>
        <end position="206"/>
    </location>
</feature>
<evidence type="ECO:0000256" key="3">
    <source>
        <dbReference type="ARBA" id="ARBA00022692"/>
    </source>
</evidence>
<feature type="transmembrane region" description="Helical" evidence="6">
    <location>
        <begin position="393"/>
        <end position="413"/>
    </location>
</feature>
<keyword evidence="5 6" id="KW-0472">Membrane</keyword>
<comment type="caution">
    <text evidence="8">The sequence shown here is derived from an EMBL/GenBank/DDBJ whole genome shotgun (WGS) entry which is preliminary data.</text>
</comment>
<dbReference type="GO" id="GO:0005886">
    <property type="term" value="C:plasma membrane"/>
    <property type="evidence" value="ECO:0007669"/>
    <property type="project" value="UniProtKB-SubCell"/>
</dbReference>
<feature type="domain" description="CstA N-terminal" evidence="7">
    <location>
        <begin position="309"/>
        <end position="434"/>
    </location>
</feature>
<feature type="transmembrane region" description="Helical" evidence="6">
    <location>
        <begin position="420"/>
        <end position="438"/>
    </location>
</feature>
<dbReference type="GO" id="GO:0009267">
    <property type="term" value="P:cellular response to starvation"/>
    <property type="evidence" value="ECO:0007669"/>
    <property type="project" value="InterPro"/>
</dbReference>
<feature type="transmembrane region" description="Helical" evidence="6">
    <location>
        <begin position="159"/>
        <end position="178"/>
    </location>
</feature>
<feature type="transmembrane region" description="Helical" evidence="6">
    <location>
        <begin position="79"/>
        <end position="97"/>
    </location>
</feature>
<feature type="transmembrane region" description="Helical" evidence="6">
    <location>
        <begin position="226"/>
        <end position="243"/>
    </location>
</feature>
<feature type="transmembrane region" description="Helical" evidence="6">
    <location>
        <begin position="125"/>
        <end position="147"/>
    </location>
</feature>
<evidence type="ECO:0000256" key="6">
    <source>
        <dbReference type="SAM" id="Phobius"/>
    </source>
</evidence>
<dbReference type="PANTHER" id="PTHR30252">
    <property type="entry name" value="INNER MEMBRANE PEPTIDE TRANSPORTER"/>
    <property type="match status" value="1"/>
</dbReference>
<evidence type="ECO:0000259" key="7">
    <source>
        <dbReference type="Pfam" id="PF02554"/>
    </source>
</evidence>
<accession>A0A5J4S3N1</accession>
<gene>
    <name evidence="8" type="ORF">EZS27_012288</name>
</gene>
<sequence>MITFTLCLLVLIAGYFIYGRFVERIFKPDNRPTPVSIHADGVDYISMPAWKIFMIQFLNIAGLGPIFGAIMGAQFGTASYIWIVAGTIFAGGVHDYISGMLSMRHNGESLPEIIGRYLGLSVKQIARIFTIVLMVLVGAVFVSGPAGLLAGMTPKALDAGFWIIVIFLYYVVAVLLPIDKIIGKIYPLFAFALLFMALGILTMLFWHHPDLPELNDIIVSKKVVYPIFPMMFVSIACGAISGFHATQSPLMARCMTNEKQGRTIFYGAMVAEGIVALIWAAAATYFFGGKGISYLSEGKEVLYTGADVASQISKDWLGTFGGILAILGIVAAPISTGDTALRSARLIAADILHLEQKSISKRLLVSIPIFLVTISILFYSLRDKEGFNIIWRYFAWSNQTLSVFTLWAITVYLVRKSKPYWLSLIPALFMTAVCATYICIAPEGFGLPDVISYSIGGICVAISAVWFIFWKRRFNVKQEYEKE</sequence>
<keyword evidence="2" id="KW-1003">Cell membrane</keyword>
<dbReference type="EMBL" id="SNRY01000506">
    <property type="protein sequence ID" value="KAA6339811.1"/>
    <property type="molecule type" value="Genomic_DNA"/>
</dbReference>
<evidence type="ECO:0000256" key="5">
    <source>
        <dbReference type="ARBA" id="ARBA00023136"/>
    </source>
</evidence>
<organism evidence="8">
    <name type="scientific">termite gut metagenome</name>
    <dbReference type="NCBI Taxonomy" id="433724"/>
    <lineage>
        <taxon>unclassified sequences</taxon>
        <taxon>metagenomes</taxon>
        <taxon>organismal metagenomes</taxon>
    </lineage>
</organism>
<dbReference type="InterPro" id="IPR051605">
    <property type="entry name" value="CstA"/>
</dbReference>
<feature type="transmembrane region" description="Helical" evidence="6">
    <location>
        <begin position="6"/>
        <end position="22"/>
    </location>
</feature>
<feature type="transmembrane region" description="Helical" evidence="6">
    <location>
        <begin position="316"/>
        <end position="335"/>
    </location>
</feature>
<feature type="transmembrane region" description="Helical" evidence="6">
    <location>
        <begin position="52"/>
        <end position="73"/>
    </location>
</feature>
<evidence type="ECO:0000256" key="2">
    <source>
        <dbReference type="ARBA" id="ARBA00022475"/>
    </source>
</evidence>
<dbReference type="InterPro" id="IPR003706">
    <property type="entry name" value="CstA_N"/>
</dbReference>
<evidence type="ECO:0000256" key="1">
    <source>
        <dbReference type="ARBA" id="ARBA00004651"/>
    </source>
</evidence>
<evidence type="ECO:0000313" key="8">
    <source>
        <dbReference type="EMBL" id="KAA6339811.1"/>
    </source>
</evidence>
<reference evidence="8" key="1">
    <citation type="submission" date="2019-03" db="EMBL/GenBank/DDBJ databases">
        <title>Single cell metagenomics reveals metabolic interactions within the superorganism composed of flagellate Streblomastix strix and complex community of Bacteroidetes bacteria on its surface.</title>
        <authorList>
            <person name="Treitli S.C."/>
            <person name="Kolisko M."/>
            <person name="Husnik F."/>
            <person name="Keeling P."/>
            <person name="Hampl V."/>
        </authorList>
    </citation>
    <scope>NUCLEOTIDE SEQUENCE</scope>
    <source>
        <strain evidence="8">STM</strain>
    </source>
</reference>
<evidence type="ECO:0000256" key="4">
    <source>
        <dbReference type="ARBA" id="ARBA00022989"/>
    </source>
</evidence>
<comment type="subcellular location">
    <subcellularLocation>
        <location evidence="1">Cell membrane</location>
        <topology evidence="1">Multi-pass membrane protein</topology>
    </subcellularLocation>
</comment>
<keyword evidence="3 6" id="KW-0812">Transmembrane</keyword>
<protein>
    <submittedName>
        <fullName evidence="8">Carbon starvation protein A</fullName>
    </submittedName>
</protein>
<dbReference type="AlphaFoldDB" id="A0A5J4S3N1"/>
<feature type="domain" description="CstA N-terminal" evidence="7">
    <location>
        <begin position="4"/>
        <end position="142"/>
    </location>
</feature>
<name>A0A5J4S3N1_9ZZZZ</name>
<keyword evidence="4 6" id="KW-1133">Transmembrane helix</keyword>
<feature type="domain" description="CstA N-terminal" evidence="7">
    <location>
        <begin position="157"/>
        <end position="289"/>
    </location>
</feature>
<feature type="transmembrane region" description="Helical" evidence="6">
    <location>
        <begin position="264"/>
        <end position="287"/>
    </location>
</feature>
<feature type="transmembrane region" description="Helical" evidence="6">
    <location>
        <begin position="363"/>
        <end position="381"/>
    </location>
</feature>
<proteinExistence type="predicted"/>
<dbReference type="Pfam" id="PF02554">
    <property type="entry name" value="CstA"/>
    <property type="match status" value="3"/>
</dbReference>